<proteinExistence type="predicted"/>
<name>A0A5N8WFP8_9ACTN</name>
<dbReference type="OrthoDB" id="4350624at2"/>
<dbReference type="AlphaFoldDB" id="A0A5N8WFP8"/>
<evidence type="ECO:0000313" key="2">
    <source>
        <dbReference type="EMBL" id="MPY45676.1"/>
    </source>
</evidence>
<reference evidence="2 3" key="1">
    <citation type="submission" date="2019-07" db="EMBL/GenBank/DDBJ databases">
        <title>New species of Amycolatopsis and Streptomyces.</title>
        <authorList>
            <person name="Duangmal K."/>
            <person name="Teo W.F.A."/>
            <person name="Lipun K."/>
        </authorList>
    </citation>
    <scope>NUCLEOTIDE SEQUENCE [LARGE SCALE GENOMIC DNA]</scope>
    <source>
        <strain evidence="2 3">TISTR 2346</strain>
    </source>
</reference>
<evidence type="ECO:0000313" key="3">
    <source>
        <dbReference type="Proteomes" id="UP000326979"/>
    </source>
</evidence>
<keyword evidence="3" id="KW-1185">Reference proteome</keyword>
<dbReference type="Proteomes" id="UP000326979">
    <property type="component" value="Unassembled WGS sequence"/>
</dbReference>
<comment type="caution">
    <text evidence="2">The sequence shown here is derived from an EMBL/GenBank/DDBJ whole genome shotgun (WGS) entry which is preliminary data.</text>
</comment>
<feature type="signal peptide" evidence="1">
    <location>
        <begin position="1"/>
        <end position="33"/>
    </location>
</feature>
<dbReference type="RefSeq" id="WP_152790711.1">
    <property type="nucleotide sequence ID" value="NZ_JBHUMN010000043.1"/>
</dbReference>
<organism evidence="2 3">
    <name type="scientific">Streptomyces phyllanthi</name>
    <dbReference type="NCBI Taxonomy" id="1803180"/>
    <lineage>
        <taxon>Bacteria</taxon>
        <taxon>Bacillati</taxon>
        <taxon>Actinomycetota</taxon>
        <taxon>Actinomycetes</taxon>
        <taxon>Kitasatosporales</taxon>
        <taxon>Streptomycetaceae</taxon>
        <taxon>Streptomyces</taxon>
    </lineage>
</organism>
<sequence length="164" mass="16619">MRRTRPKLRAATTAATSAALLAGTVALAPGAIAVSPTTATAYYDCGTWGSTILTLNAAQYGTTATITLGSSDMVAPIAIPENTTNAVLRLERNGGPDTTLFTGQTNPPVPAGSPIELGPLIGTVAPGDSLDSYVGGDSLSFVIFGISVRCAAMTKQSPGPFVFD</sequence>
<gene>
    <name evidence="2" type="ORF">FNH04_38980</name>
</gene>
<feature type="chain" id="PRO_5039496911" evidence="1">
    <location>
        <begin position="34"/>
        <end position="164"/>
    </location>
</feature>
<keyword evidence="1" id="KW-0732">Signal</keyword>
<accession>A0A5N8WFP8</accession>
<dbReference type="EMBL" id="VJZE01000492">
    <property type="protein sequence ID" value="MPY45676.1"/>
    <property type="molecule type" value="Genomic_DNA"/>
</dbReference>
<evidence type="ECO:0000256" key="1">
    <source>
        <dbReference type="SAM" id="SignalP"/>
    </source>
</evidence>
<protein>
    <submittedName>
        <fullName evidence="2">Uncharacterized protein</fullName>
    </submittedName>
</protein>